<dbReference type="NCBIfam" id="TIGR01879">
    <property type="entry name" value="hydantase"/>
    <property type="match status" value="1"/>
</dbReference>
<dbReference type="AlphaFoldDB" id="A0A6P1PXY6"/>
<dbReference type="NCBIfam" id="NF006769">
    <property type="entry name" value="PRK09290.1-3"/>
    <property type="match status" value="1"/>
</dbReference>
<dbReference type="PANTHER" id="PTHR32494">
    <property type="entry name" value="ALLANTOATE DEIMINASE-RELATED"/>
    <property type="match status" value="1"/>
</dbReference>
<name>A0A6P1PXY6_9GAMM</name>
<reference evidence="4 5" key="1">
    <citation type="submission" date="2018-03" db="EMBL/GenBank/DDBJ databases">
        <title>Pantoea intestinalis SRCM103226 isolated form the mealworm.</title>
        <authorList>
            <person name="Jeong D.-Y."/>
            <person name="Kim J.W."/>
        </authorList>
    </citation>
    <scope>NUCLEOTIDE SEQUENCE [LARGE SCALE GENOMIC DNA]</scope>
    <source>
        <strain evidence="4 5">SRCM103226</strain>
    </source>
</reference>
<dbReference type="Pfam" id="PF01546">
    <property type="entry name" value="Peptidase_M20"/>
    <property type="match status" value="1"/>
</dbReference>
<dbReference type="InterPro" id="IPR010158">
    <property type="entry name" value="Amidase_Cbmase"/>
</dbReference>
<keyword evidence="2 4" id="KW-0378">Hydrolase</keyword>
<feature type="binding site" evidence="3">
    <location>
        <position position="382"/>
    </location>
    <ligand>
        <name>Zn(2+)</name>
        <dbReference type="ChEBI" id="CHEBI:29105"/>
        <label>2</label>
    </ligand>
</feature>
<dbReference type="SUPFAM" id="SSF55031">
    <property type="entry name" value="Bacterial exopeptidase dimerisation domain"/>
    <property type="match status" value="1"/>
</dbReference>
<dbReference type="EMBL" id="CP028271">
    <property type="protein sequence ID" value="QHM70972.1"/>
    <property type="molecule type" value="Genomic_DNA"/>
</dbReference>
<organism evidence="4 5">
    <name type="scientific">Mixta intestinalis</name>
    <dbReference type="NCBI Taxonomy" id="1615494"/>
    <lineage>
        <taxon>Bacteria</taxon>
        <taxon>Pseudomonadati</taxon>
        <taxon>Pseudomonadota</taxon>
        <taxon>Gammaproteobacteria</taxon>
        <taxon>Enterobacterales</taxon>
        <taxon>Erwiniaceae</taxon>
        <taxon>Mixta</taxon>
    </lineage>
</organism>
<comment type="similarity">
    <text evidence="1">Belongs to the peptidase M20 family.</text>
</comment>
<dbReference type="InterPro" id="IPR002933">
    <property type="entry name" value="Peptidase_M20"/>
</dbReference>
<dbReference type="PIRSF" id="PIRSF001235">
    <property type="entry name" value="Amidase_carbamoylase"/>
    <property type="match status" value="1"/>
</dbReference>
<proteinExistence type="inferred from homology"/>
<evidence type="ECO:0000256" key="1">
    <source>
        <dbReference type="ARBA" id="ARBA00006153"/>
    </source>
</evidence>
<dbReference type="CDD" id="cd03884">
    <property type="entry name" value="M20_bAS"/>
    <property type="match status" value="1"/>
</dbReference>
<feature type="binding site" evidence="3">
    <location>
        <position position="191"/>
    </location>
    <ligand>
        <name>Zn(2+)</name>
        <dbReference type="ChEBI" id="CHEBI:29105"/>
        <label>1</label>
    </ligand>
</feature>
<accession>A0A6P1PXY6</accession>
<evidence type="ECO:0000313" key="5">
    <source>
        <dbReference type="Proteomes" id="UP000464053"/>
    </source>
</evidence>
<dbReference type="EC" id="3.5.1.87" evidence="4"/>
<dbReference type="Gene3D" id="3.40.630.10">
    <property type="entry name" value="Zn peptidases"/>
    <property type="match status" value="1"/>
</dbReference>
<evidence type="ECO:0000256" key="2">
    <source>
        <dbReference type="ARBA" id="ARBA00022801"/>
    </source>
</evidence>
<dbReference type="RefSeq" id="WP_160621000.1">
    <property type="nucleotide sequence ID" value="NZ_CP028271.1"/>
</dbReference>
<keyword evidence="5" id="KW-1185">Reference proteome</keyword>
<dbReference type="KEGG" id="mint:C7M51_01254"/>
<evidence type="ECO:0000256" key="3">
    <source>
        <dbReference type="PIRSR" id="PIRSR001235-1"/>
    </source>
</evidence>
<dbReference type="PANTHER" id="PTHR32494:SF5">
    <property type="entry name" value="ALLANTOATE AMIDOHYDROLASE"/>
    <property type="match status" value="1"/>
</dbReference>
<dbReference type="OrthoDB" id="9808195at2"/>
<dbReference type="Gene3D" id="3.30.70.360">
    <property type="match status" value="1"/>
</dbReference>
<keyword evidence="3" id="KW-0862">Zinc</keyword>
<protein>
    <submittedName>
        <fullName evidence="4">N-carbamoyl-L-amino acid hydrolase</fullName>
        <ecNumber evidence="4">3.5.1.87</ecNumber>
    </submittedName>
</protein>
<keyword evidence="3" id="KW-0479">Metal-binding</keyword>
<dbReference type="GO" id="GO:0046872">
    <property type="term" value="F:metal ion binding"/>
    <property type="evidence" value="ECO:0007669"/>
    <property type="project" value="UniProtKB-KW"/>
</dbReference>
<dbReference type="GO" id="GO:0050538">
    <property type="term" value="F:N-carbamoyl-L-amino-acid hydrolase activity"/>
    <property type="evidence" value="ECO:0007669"/>
    <property type="project" value="UniProtKB-EC"/>
</dbReference>
<feature type="binding site" evidence="3">
    <location>
        <position position="95"/>
    </location>
    <ligand>
        <name>Zn(2+)</name>
        <dbReference type="ChEBI" id="CHEBI:29105"/>
        <label>2</label>
    </ligand>
</feature>
<gene>
    <name evidence="4" type="primary">amaB</name>
    <name evidence="4" type="ORF">C7M51_01254</name>
</gene>
<dbReference type="InterPro" id="IPR036264">
    <property type="entry name" value="Bact_exopeptidase_dim_dom"/>
</dbReference>
<comment type="cofactor">
    <cofactor evidence="3">
        <name>Zn(2+)</name>
        <dbReference type="ChEBI" id="CHEBI:29105"/>
    </cofactor>
    <text evidence="3">Binds 2 Zn(2+) ions per subunit.</text>
</comment>
<sequence>MSGAITVNAARLWSTLEEMAKIGATPAGGVTRLALSDEDRMARDRLRDWALQDGFHCEVDTLGNMFIRRPGKNPQLSPVLTGSHVDSQPLGGRYDGIYGVLAGLEALRTLNDRQIETERDILLVNWTNEEGARFAPAMLASGVWTGHFTDTFALSRTDSAGISVGEALQKIGYQGSRPTLAFPLHACYEVHIEQGPILEEEGIDIGVVHAAMGQRWYTVTLNGFAAHAGTTPMSSRRDAINGFAQLALAVEEIGLRHVPDGRATIGMVQNIPNSRNVVSGQVVCSVEFRHPEKEALASMEQALYEAIDALSARQLETQVERIFDYAPIAFDSGCIARVRQAADRLGYPWRPMVSGAGHDTCYLNAIAPASMIFIPCEKGISHNEAENILPAWSEKGANVLLNTLLTAAQEK</sequence>
<feature type="binding site" evidence="3">
    <location>
        <position position="130"/>
    </location>
    <ligand>
        <name>Zn(2+)</name>
        <dbReference type="ChEBI" id="CHEBI:29105"/>
        <label>2</label>
    </ligand>
</feature>
<dbReference type="GO" id="GO:0016813">
    <property type="term" value="F:hydrolase activity, acting on carbon-nitrogen (but not peptide) bonds, in linear amidines"/>
    <property type="evidence" value="ECO:0007669"/>
    <property type="project" value="InterPro"/>
</dbReference>
<feature type="binding site" evidence="3">
    <location>
        <position position="95"/>
    </location>
    <ligand>
        <name>Zn(2+)</name>
        <dbReference type="ChEBI" id="CHEBI:29105"/>
        <label>1</label>
    </ligand>
</feature>
<dbReference type="Proteomes" id="UP000464053">
    <property type="component" value="Chromosome"/>
</dbReference>
<evidence type="ECO:0000313" key="4">
    <source>
        <dbReference type="EMBL" id="QHM70972.1"/>
    </source>
</evidence>
<dbReference type="NCBIfam" id="NF009527">
    <property type="entry name" value="PRK12891.1"/>
    <property type="match status" value="1"/>
</dbReference>
<dbReference type="SUPFAM" id="SSF53187">
    <property type="entry name" value="Zn-dependent exopeptidases"/>
    <property type="match status" value="1"/>
</dbReference>
<feature type="binding site" evidence="3">
    <location>
        <position position="84"/>
    </location>
    <ligand>
        <name>Zn(2+)</name>
        <dbReference type="ChEBI" id="CHEBI:29105"/>
        <label>1</label>
    </ligand>
</feature>